<proteinExistence type="predicted"/>
<reference evidence="2" key="1">
    <citation type="submission" date="2016-10" db="EMBL/GenBank/DDBJ databases">
        <authorList>
            <person name="Varghese N."/>
            <person name="Submissions S."/>
        </authorList>
    </citation>
    <scope>NUCLEOTIDE SEQUENCE [LARGE SCALE GENOMIC DNA]</scope>
    <source>
        <strain evidence="2">CGMCC 1.6494</strain>
    </source>
</reference>
<evidence type="ECO:0000313" key="2">
    <source>
        <dbReference type="Proteomes" id="UP000199677"/>
    </source>
</evidence>
<gene>
    <name evidence="1" type="ORF">SAMN04487951_10793</name>
</gene>
<dbReference type="EMBL" id="FNII01000007">
    <property type="protein sequence ID" value="SDN68651.1"/>
    <property type="molecule type" value="Genomic_DNA"/>
</dbReference>
<dbReference type="AlphaFoldDB" id="A0A1H0DF82"/>
<dbReference type="Proteomes" id="UP000199677">
    <property type="component" value="Unassembled WGS sequence"/>
</dbReference>
<evidence type="ECO:0000313" key="1">
    <source>
        <dbReference type="EMBL" id="SDN68651.1"/>
    </source>
</evidence>
<name>A0A1H0DF82_9GAMM</name>
<evidence type="ECO:0008006" key="3">
    <source>
        <dbReference type="Google" id="ProtNLM"/>
    </source>
</evidence>
<dbReference type="STRING" id="416873.SAMN04487951_10793"/>
<sequence>MRLFRVISKTIWDQTQQLGYVPRCGNDHKLDCVHLNVEEAVLYIANKYFVYDEAPLVLEVDTTHFSDSIEWLPPTKEQPWWQPKAHIDNLPKTAIMTAMPLSYRDGLFTWKDDE</sequence>
<keyword evidence="2" id="KW-1185">Reference proteome</keyword>
<accession>A0A1H0DF82</accession>
<dbReference type="RefSeq" id="WP_089705713.1">
    <property type="nucleotide sequence ID" value="NZ_FNII01000007.1"/>
</dbReference>
<dbReference type="OrthoDB" id="6169442at2"/>
<dbReference type="SUPFAM" id="SSF56399">
    <property type="entry name" value="ADP-ribosylation"/>
    <property type="match status" value="1"/>
</dbReference>
<protein>
    <recommendedName>
        <fullName evidence="3">DUF952 domain-containing protein</fullName>
    </recommendedName>
</protein>
<dbReference type="Gene3D" id="3.20.170.20">
    <property type="entry name" value="Protein of unknown function DUF952"/>
    <property type="match status" value="1"/>
</dbReference>
<organism evidence="1 2">
    <name type="scientific">Vreelandella arcis</name>
    <dbReference type="NCBI Taxonomy" id="416873"/>
    <lineage>
        <taxon>Bacteria</taxon>
        <taxon>Pseudomonadati</taxon>
        <taxon>Pseudomonadota</taxon>
        <taxon>Gammaproteobacteria</taxon>
        <taxon>Oceanospirillales</taxon>
        <taxon>Halomonadaceae</taxon>
        <taxon>Vreelandella</taxon>
    </lineage>
</organism>